<accession>A0A1C7LU97</accession>
<comment type="caution">
    <text evidence="1">The sequence shown here is derived from an EMBL/GenBank/DDBJ whole genome shotgun (WGS) entry which is preliminary data.</text>
</comment>
<evidence type="ECO:0000313" key="2">
    <source>
        <dbReference type="Proteomes" id="UP000092993"/>
    </source>
</evidence>
<protein>
    <submittedName>
        <fullName evidence="1">Uncharacterized protein</fullName>
    </submittedName>
</protein>
<reference evidence="1 2" key="1">
    <citation type="submission" date="2016-03" db="EMBL/GenBank/DDBJ databases">
        <title>Whole genome sequencing of Grifola frondosa 9006-11.</title>
        <authorList>
            <person name="Min B."/>
            <person name="Park H."/>
            <person name="Kim J.-G."/>
            <person name="Cho H."/>
            <person name="Oh Y.-L."/>
            <person name="Kong W.-S."/>
            <person name="Choi I.-G."/>
        </authorList>
    </citation>
    <scope>NUCLEOTIDE SEQUENCE [LARGE SCALE GENOMIC DNA]</scope>
    <source>
        <strain evidence="1 2">9006-11</strain>
    </source>
</reference>
<keyword evidence="2" id="KW-1185">Reference proteome</keyword>
<name>A0A1C7LU97_GRIFR</name>
<sequence length="142" mass="16175">MARGCPSWVQEQIIFDRWLLDDVGWDVVNLDILQLFALTARGLWPSQLVTVSRPYCCRCWTAYGSCSRIESRQCAGVCLNDVASGLATEERHVHSTGKQYPPFMQHCFLRWKNGPAEVVHFMQLLHYTLQKPFPTSDIGSLA</sequence>
<dbReference type="AlphaFoldDB" id="A0A1C7LU97"/>
<dbReference type="Proteomes" id="UP000092993">
    <property type="component" value="Unassembled WGS sequence"/>
</dbReference>
<dbReference type="EMBL" id="LUGG01000022">
    <property type="protein sequence ID" value="OBZ68098.1"/>
    <property type="molecule type" value="Genomic_DNA"/>
</dbReference>
<evidence type="ECO:0000313" key="1">
    <source>
        <dbReference type="EMBL" id="OBZ68098.1"/>
    </source>
</evidence>
<proteinExistence type="predicted"/>
<gene>
    <name evidence="1" type="ORF">A0H81_11930</name>
</gene>
<organism evidence="1 2">
    <name type="scientific">Grifola frondosa</name>
    <name type="common">Maitake</name>
    <name type="synonym">Polyporus frondosus</name>
    <dbReference type="NCBI Taxonomy" id="5627"/>
    <lineage>
        <taxon>Eukaryota</taxon>
        <taxon>Fungi</taxon>
        <taxon>Dikarya</taxon>
        <taxon>Basidiomycota</taxon>
        <taxon>Agaricomycotina</taxon>
        <taxon>Agaricomycetes</taxon>
        <taxon>Polyporales</taxon>
        <taxon>Grifolaceae</taxon>
        <taxon>Grifola</taxon>
    </lineage>
</organism>